<evidence type="ECO:0000313" key="2">
    <source>
        <dbReference type="EMBL" id="OQV20907.1"/>
    </source>
</evidence>
<accession>A0A1W0X0A7</accession>
<gene>
    <name evidence="2" type="ORF">BV898_04982</name>
</gene>
<keyword evidence="1" id="KW-0812">Transmembrane</keyword>
<keyword evidence="1" id="KW-0472">Membrane</keyword>
<feature type="transmembrane region" description="Helical" evidence="1">
    <location>
        <begin position="12"/>
        <end position="30"/>
    </location>
</feature>
<protein>
    <submittedName>
        <fullName evidence="2">Uncharacterized protein</fullName>
    </submittedName>
</protein>
<reference evidence="3" key="1">
    <citation type="submission" date="2017-01" db="EMBL/GenBank/DDBJ databases">
        <title>Comparative genomics of anhydrobiosis in the tardigrade Hypsibius dujardini.</title>
        <authorList>
            <person name="Yoshida Y."/>
            <person name="Koutsovoulos G."/>
            <person name="Laetsch D."/>
            <person name="Stevens L."/>
            <person name="Kumar S."/>
            <person name="Horikawa D."/>
            <person name="Ishino K."/>
            <person name="Komine S."/>
            <person name="Tomita M."/>
            <person name="Blaxter M."/>
            <person name="Arakawa K."/>
        </authorList>
    </citation>
    <scope>NUCLEOTIDE SEQUENCE [LARGE SCALE GENOMIC DNA]</scope>
    <source>
        <strain evidence="3">Z151</strain>
    </source>
</reference>
<dbReference type="EMBL" id="MTYJ01000026">
    <property type="protein sequence ID" value="OQV20907.1"/>
    <property type="molecule type" value="Genomic_DNA"/>
</dbReference>
<sequence>MRGKRDVPSPNNFVMTFAIQVCLVFLAAYWPTGSAEPQVSPVLVEDASVIHHDQALRDLDKRSEEFAAKGEDHEGGTWYLGKRSFFVGRKQQKNWKQLIGGIPWQFQQQQRKPTTPGSVTVLNPPTTVDVATLLPVDRQFFELDPVDIESATAPGVQGKRTRSPWGFRRSTKAAWYLGKRSEATVAPVASRLVGRSAGLSLRRAFALLKHEKMRQRHVGRGRLGGPGRGLMMKQTKAGVPAARLANWDSH</sequence>
<keyword evidence="3" id="KW-1185">Reference proteome</keyword>
<proteinExistence type="predicted"/>
<evidence type="ECO:0000256" key="1">
    <source>
        <dbReference type="SAM" id="Phobius"/>
    </source>
</evidence>
<organism evidence="2 3">
    <name type="scientific">Hypsibius exemplaris</name>
    <name type="common">Freshwater tardigrade</name>
    <dbReference type="NCBI Taxonomy" id="2072580"/>
    <lineage>
        <taxon>Eukaryota</taxon>
        <taxon>Metazoa</taxon>
        <taxon>Ecdysozoa</taxon>
        <taxon>Tardigrada</taxon>
        <taxon>Eutardigrada</taxon>
        <taxon>Parachela</taxon>
        <taxon>Hypsibioidea</taxon>
        <taxon>Hypsibiidae</taxon>
        <taxon>Hypsibius</taxon>
    </lineage>
</organism>
<keyword evidence="1" id="KW-1133">Transmembrane helix</keyword>
<evidence type="ECO:0000313" key="3">
    <source>
        <dbReference type="Proteomes" id="UP000192578"/>
    </source>
</evidence>
<comment type="caution">
    <text evidence="2">The sequence shown here is derived from an EMBL/GenBank/DDBJ whole genome shotgun (WGS) entry which is preliminary data.</text>
</comment>
<name>A0A1W0X0A7_HYPEX</name>
<dbReference type="Proteomes" id="UP000192578">
    <property type="component" value="Unassembled WGS sequence"/>
</dbReference>
<dbReference type="AlphaFoldDB" id="A0A1W0X0A7"/>